<protein>
    <submittedName>
        <fullName evidence="1">Uncharacterized protein</fullName>
    </submittedName>
</protein>
<feature type="non-terminal residue" evidence="1">
    <location>
        <position position="189"/>
    </location>
</feature>
<name>T0ZB82_9ZZZZ</name>
<feature type="non-terminal residue" evidence="1">
    <location>
        <position position="1"/>
    </location>
</feature>
<organism evidence="1">
    <name type="scientific">mine drainage metagenome</name>
    <dbReference type="NCBI Taxonomy" id="410659"/>
    <lineage>
        <taxon>unclassified sequences</taxon>
        <taxon>metagenomes</taxon>
        <taxon>ecological metagenomes</taxon>
    </lineage>
</organism>
<dbReference type="EMBL" id="AUZZ01007482">
    <property type="protein sequence ID" value="EQD42328.1"/>
    <property type="molecule type" value="Genomic_DNA"/>
</dbReference>
<dbReference type="AlphaFoldDB" id="T0ZB82"/>
<accession>T0ZB82</accession>
<comment type="caution">
    <text evidence="1">The sequence shown here is derived from an EMBL/GenBank/DDBJ whole genome shotgun (WGS) entry which is preliminary data.</text>
</comment>
<reference evidence="1" key="1">
    <citation type="submission" date="2013-08" db="EMBL/GenBank/DDBJ databases">
        <authorList>
            <person name="Mendez C."/>
            <person name="Richter M."/>
            <person name="Ferrer M."/>
            <person name="Sanchez J."/>
        </authorList>
    </citation>
    <scope>NUCLEOTIDE SEQUENCE</scope>
</reference>
<reference evidence="1" key="2">
    <citation type="journal article" date="2014" name="ISME J.">
        <title>Microbial stratification in low pH oxic and suboxic macroscopic growths along an acid mine drainage.</title>
        <authorList>
            <person name="Mendez-Garcia C."/>
            <person name="Mesa V."/>
            <person name="Sprenger R.R."/>
            <person name="Richter M."/>
            <person name="Diez M.S."/>
            <person name="Solano J."/>
            <person name="Bargiela R."/>
            <person name="Golyshina O.V."/>
            <person name="Manteca A."/>
            <person name="Ramos J.L."/>
            <person name="Gallego J.R."/>
            <person name="Llorente I."/>
            <person name="Martins Dos Santos V.A."/>
            <person name="Jensen O.N."/>
            <person name="Pelaez A.I."/>
            <person name="Sanchez J."/>
            <person name="Ferrer M."/>
        </authorList>
    </citation>
    <scope>NUCLEOTIDE SEQUENCE</scope>
</reference>
<sequence>GFEKLAKVEIGYEELQLTDSERRVLDLLGKASRVLDYVFMEQICPAIPPLVEALKSNGGEENRKRLAYLMFNKSPFDALDGLKPFVKGNGICRDIAVYPEGITAEELESAIKNGEISADDAKSYYTAIRRENCMLIAVKYSEAYRARLEQASAIIGDAAEASDNESLKAYLKATATALLTNDYDEQQVL</sequence>
<gene>
    <name evidence="1" type="ORF">B2A_10368</name>
</gene>
<proteinExistence type="predicted"/>
<evidence type="ECO:0000313" key="1">
    <source>
        <dbReference type="EMBL" id="EQD42328.1"/>
    </source>
</evidence>